<dbReference type="Proteomes" id="UP000324233">
    <property type="component" value="Chromosome"/>
</dbReference>
<dbReference type="Gene3D" id="1.25.10.10">
    <property type="entry name" value="Leucine-rich Repeat Variant"/>
    <property type="match status" value="1"/>
</dbReference>
<evidence type="ECO:0000256" key="4">
    <source>
        <dbReference type="ARBA" id="ARBA00023143"/>
    </source>
</evidence>
<feature type="compositionally biased region" description="Basic and acidic residues" evidence="5">
    <location>
        <begin position="576"/>
        <end position="592"/>
    </location>
</feature>
<dbReference type="OrthoDB" id="232006at2"/>
<evidence type="ECO:0000256" key="3">
    <source>
        <dbReference type="ARBA" id="ARBA00022729"/>
    </source>
</evidence>
<evidence type="ECO:0000256" key="2">
    <source>
        <dbReference type="ARBA" id="ARBA00004117"/>
    </source>
</evidence>
<dbReference type="Pfam" id="PF02119">
    <property type="entry name" value="FlgI"/>
    <property type="match status" value="1"/>
</dbReference>
<protein>
    <submittedName>
        <fullName evidence="7">Flagellar basal body P-ring protein</fullName>
    </submittedName>
</protein>
<feature type="compositionally biased region" description="Low complexity" evidence="5">
    <location>
        <begin position="674"/>
        <end position="684"/>
    </location>
</feature>
<keyword evidence="3 6" id="KW-0732">Signal</keyword>
<evidence type="ECO:0000256" key="6">
    <source>
        <dbReference type="SAM" id="SignalP"/>
    </source>
</evidence>
<sequence length="693" mass="73925" precursor="true">MRRFIPGGTRALQALAILLALAQVQADAASKKKEPPPPKTDETVGDLAFVPQAGETKVEGVGLVSNLENTGVDPPPSWYRTQLVEEMGKAMIDHPNKILADPRFAMVVVRMTIRTGASPEDRFDVEVEVPPACGTKSLAGGYLMMTRLREVMVAGGSPRTSQDLALAQGPVMIGNEKDPNNPKVGRVLGGGKVKKETPFTLVIMENRRSFRTAKMLETVINARFHQSEAGTQKGAATGKTDGHLTLKVPTTYHQNQLRFFRVVQLLPMIDTPELRERRMAAWGKELLDPKTSGVAAMKLEGLGPSAGEVLRQGLKSDNAQVRFFSGESLAYLDDPSGADALGDTAAKMPQFRAYALAALAAMDQNASHMKLRKLMDEPDVEVRYGAFNALRTLDPNDPALGRVGILDQPRKEEDEADEEAPDAMAVALASASQRARPEDPFALYIVDSEGPPMVHVSRSRRSEIVVFGRDQKLLPPIVLGTGAILLNASDNNEEVEISKIVPSRGGDSDLKYRTSLDVGEVVRRVSNLGASYPEVVAILEAANRQKNLPGSLAIDAVPVTTPAYFEAAILGKDSTKPDKAVKQASAKAEKPASRLRRLLRLGRGDDGEGDATAASVDKDKGKGKDADATASASPKAPGAGADADKAGSGPAAKKDPSVQKAGTEAEAGADDGDGPSSRPRLFNLFRRRPSGGS</sequence>
<dbReference type="PANTHER" id="PTHR30381:SF0">
    <property type="entry name" value="FLAGELLAR P-RING PROTEIN"/>
    <property type="match status" value="1"/>
</dbReference>
<comment type="function">
    <text evidence="1">Assembles around the rod to form the L-ring and probably protects the motor/basal body from shearing forces during rotation.</text>
</comment>
<dbReference type="GO" id="GO:0005198">
    <property type="term" value="F:structural molecule activity"/>
    <property type="evidence" value="ECO:0007669"/>
    <property type="project" value="InterPro"/>
</dbReference>
<organism evidence="7 8">
    <name type="scientific">Aquisphaera giovannonii</name>
    <dbReference type="NCBI Taxonomy" id="406548"/>
    <lineage>
        <taxon>Bacteria</taxon>
        <taxon>Pseudomonadati</taxon>
        <taxon>Planctomycetota</taxon>
        <taxon>Planctomycetia</taxon>
        <taxon>Isosphaerales</taxon>
        <taxon>Isosphaeraceae</taxon>
        <taxon>Aquisphaera</taxon>
    </lineage>
</organism>
<dbReference type="GO" id="GO:0071973">
    <property type="term" value="P:bacterial-type flagellum-dependent cell motility"/>
    <property type="evidence" value="ECO:0007669"/>
    <property type="project" value="InterPro"/>
</dbReference>
<feature type="region of interest" description="Disordered" evidence="5">
    <location>
        <begin position="576"/>
        <end position="595"/>
    </location>
</feature>
<dbReference type="SUPFAM" id="SSF48371">
    <property type="entry name" value="ARM repeat"/>
    <property type="match status" value="1"/>
</dbReference>
<dbReference type="PANTHER" id="PTHR30381">
    <property type="entry name" value="FLAGELLAR P-RING PERIPLASMIC PROTEIN FLGI"/>
    <property type="match status" value="1"/>
</dbReference>
<evidence type="ECO:0000256" key="5">
    <source>
        <dbReference type="SAM" id="MobiDB-lite"/>
    </source>
</evidence>
<evidence type="ECO:0000313" key="8">
    <source>
        <dbReference type="Proteomes" id="UP000324233"/>
    </source>
</evidence>
<feature type="region of interest" description="Disordered" evidence="5">
    <location>
        <begin position="600"/>
        <end position="693"/>
    </location>
</feature>
<dbReference type="PRINTS" id="PR01010">
    <property type="entry name" value="FLGPRINGFLGI"/>
</dbReference>
<dbReference type="GO" id="GO:0030288">
    <property type="term" value="C:outer membrane-bounded periplasmic space"/>
    <property type="evidence" value="ECO:0007669"/>
    <property type="project" value="InterPro"/>
</dbReference>
<keyword evidence="7" id="KW-0969">Cilium</keyword>
<name>A0A5B9W389_9BACT</name>
<feature type="signal peptide" evidence="6">
    <location>
        <begin position="1"/>
        <end position="28"/>
    </location>
</feature>
<keyword evidence="7" id="KW-0966">Cell projection</keyword>
<feature type="compositionally biased region" description="Basic and acidic residues" evidence="5">
    <location>
        <begin position="616"/>
        <end position="627"/>
    </location>
</feature>
<comment type="subcellular location">
    <subcellularLocation>
        <location evidence="2">Bacterial flagellum basal body</location>
    </subcellularLocation>
</comment>
<evidence type="ECO:0000256" key="1">
    <source>
        <dbReference type="ARBA" id="ARBA00002591"/>
    </source>
</evidence>
<keyword evidence="4" id="KW-0975">Bacterial flagellum</keyword>
<dbReference type="EMBL" id="CP042997">
    <property type="protein sequence ID" value="QEH35058.1"/>
    <property type="molecule type" value="Genomic_DNA"/>
</dbReference>
<proteinExistence type="predicted"/>
<feature type="chain" id="PRO_5022669893" evidence="6">
    <location>
        <begin position="29"/>
        <end position="693"/>
    </location>
</feature>
<dbReference type="InterPro" id="IPR001782">
    <property type="entry name" value="Flag_FlgI"/>
</dbReference>
<dbReference type="RefSeq" id="WP_148594903.1">
    <property type="nucleotide sequence ID" value="NZ_CP042997.1"/>
</dbReference>
<dbReference type="InterPro" id="IPR016024">
    <property type="entry name" value="ARM-type_fold"/>
</dbReference>
<dbReference type="InterPro" id="IPR011989">
    <property type="entry name" value="ARM-like"/>
</dbReference>
<dbReference type="GO" id="GO:0009428">
    <property type="term" value="C:bacterial-type flagellum basal body, distal rod, P ring"/>
    <property type="evidence" value="ECO:0007669"/>
    <property type="project" value="InterPro"/>
</dbReference>
<accession>A0A5B9W389</accession>
<keyword evidence="8" id="KW-1185">Reference proteome</keyword>
<keyword evidence="7" id="KW-0282">Flagellum</keyword>
<reference evidence="7 8" key="1">
    <citation type="submission" date="2019-08" db="EMBL/GenBank/DDBJ databases">
        <title>Deep-cultivation of Planctomycetes and their phenomic and genomic characterization uncovers novel biology.</title>
        <authorList>
            <person name="Wiegand S."/>
            <person name="Jogler M."/>
            <person name="Boedeker C."/>
            <person name="Pinto D."/>
            <person name="Vollmers J."/>
            <person name="Rivas-Marin E."/>
            <person name="Kohn T."/>
            <person name="Peeters S.H."/>
            <person name="Heuer A."/>
            <person name="Rast P."/>
            <person name="Oberbeckmann S."/>
            <person name="Bunk B."/>
            <person name="Jeske O."/>
            <person name="Meyerdierks A."/>
            <person name="Storesund J.E."/>
            <person name="Kallscheuer N."/>
            <person name="Luecker S."/>
            <person name="Lage O.M."/>
            <person name="Pohl T."/>
            <person name="Merkel B.J."/>
            <person name="Hornburger P."/>
            <person name="Mueller R.-W."/>
            <person name="Bruemmer F."/>
            <person name="Labrenz M."/>
            <person name="Spormann A.M."/>
            <person name="Op den Camp H."/>
            <person name="Overmann J."/>
            <person name="Amann R."/>
            <person name="Jetten M.S.M."/>
            <person name="Mascher T."/>
            <person name="Medema M.H."/>
            <person name="Devos D.P."/>
            <person name="Kaster A.-K."/>
            <person name="Ovreas L."/>
            <person name="Rohde M."/>
            <person name="Galperin M.Y."/>
            <person name="Jogler C."/>
        </authorList>
    </citation>
    <scope>NUCLEOTIDE SEQUENCE [LARGE SCALE GENOMIC DNA]</scope>
    <source>
        <strain evidence="7 8">OJF2</strain>
    </source>
</reference>
<evidence type="ECO:0000313" key="7">
    <source>
        <dbReference type="EMBL" id="QEH35058.1"/>
    </source>
</evidence>
<dbReference type="KEGG" id="agv:OJF2_36030"/>
<dbReference type="AlphaFoldDB" id="A0A5B9W389"/>
<gene>
    <name evidence="7" type="ORF">OJF2_36030</name>
</gene>
<feature type="compositionally biased region" description="Low complexity" evidence="5">
    <location>
        <begin position="628"/>
        <end position="651"/>
    </location>
</feature>